<dbReference type="PANTHER" id="PTHR11447:SF16">
    <property type="entry name" value="P53 PROTEIN LONG FORM VARIANT 1"/>
    <property type="match status" value="1"/>
</dbReference>
<feature type="compositionally biased region" description="Basic residues" evidence="13">
    <location>
        <begin position="373"/>
        <end position="382"/>
    </location>
</feature>
<dbReference type="InterPro" id="IPR008967">
    <property type="entry name" value="p53-like_TF_DNA-bd_sf"/>
</dbReference>
<dbReference type="PRINTS" id="PR00386">
    <property type="entry name" value="P53SUPPRESSR"/>
</dbReference>
<gene>
    <name evidence="15" type="ORF">GBAR_LOCUS4839</name>
</gene>
<dbReference type="GO" id="GO:0046872">
    <property type="term" value="F:metal ion binding"/>
    <property type="evidence" value="ECO:0007669"/>
    <property type="project" value="UniProtKB-KW"/>
</dbReference>
<feature type="domain" description="p53 DNA-binding" evidence="14">
    <location>
        <begin position="171"/>
        <end position="361"/>
    </location>
</feature>
<feature type="site" description="Interaction with DNA" evidence="12">
    <location>
        <position position="192"/>
    </location>
</feature>
<dbReference type="InterPro" id="IPR013761">
    <property type="entry name" value="SAM/pointed_sf"/>
</dbReference>
<keyword evidence="4 11" id="KW-0479">Metal-binding</keyword>
<feature type="binding site" evidence="11">
    <location>
        <position position="249"/>
    </location>
    <ligand>
        <name>Zn(2+)</name>
        <dbReference type="ChEBI" id="CHEBI:29105"/>
    </ligand>
</feature>
<keyword evidence="3" id="KW-0053">Apoptosis</keyword>
<evidence type="ECO:0000256" key="13">
    <source>
        <dbReference type="SAM" id="MobiDB-lite"/>
    </source>
</evidence>
<dbReference type="AlphaFoldDB" id="A0AA35R891"/>
<keyword evidence="8" id="KW-0010">Activator</keyword>
<comment type="caution">
    <text evidence="15">The sequence shown here is derived from an EMBL/GenBank/DDBJ whole genome shotgun (WGS) entry which is preliminary data.</text>
</comment>
<protein>
    <submittedName>
        <fullName evidence="15">Cellular tumor antigen p53</fullName>
    </submittedName>
</protein>
<evidence type="ECO:0000313" key="15">
    <source>
        <dbReference type="EMBL" id="CAI8006645.1"/>
    </source>
</evidence>
<feature type="binding site" evidence="11">
    <location>
        <position position="313"/>
    </location>
    <ligand>
        <name>Zn(2+)</name>
        <dbReference type="ChEBI" id="CHEBI:29105"/>
    </ligand>
</feature>
<dbReference type="SUPFAM" id="SSF49417">
    <property type="entry name" value="p53-like transcription factors"/>
    <property type="match status" value="1"/>
</dbReference>
<organism evidence="15 16">
    <name type="scientific">Geodia barretti</name>
    <name type="common">Barrett's horny sponge</name>
    <dbReference type="NCBI Taxonomy" id="519541"/>
    <lineage>
        <taxon>Eukaryota</taxon>
        <taxon>Metazoa</taxon>
        <taxon>Porifera</taxon>
        <taxon>Demospongiae</taxon>
        <taxon>Heteroscleromorpha</taxon>
        <taxon>Tetractinellida</taxon>
        <taxon>Astrophorina</taxon>
        <taxon>Geodiidae</taxon>
        <taxon>Geodia</taxon>
    </lineage>
</organism>
<evidence type="ECO:0000256" key="1">
    <source>
        <dbReference type="ARBA" id="ARBA00004123"/>
    </source>
</evidence>
<evidence type="ECO:0000256" key="10">
    <source>
        <dbReference type="ARBA" id="ARBA00023242"/>
    </source>
</evidence>
<keyword evidence="7" id="KW-0238">DNA-binding</keyword>
<keyword evidence="9" id="KW-0804">Transcription</keyword>
<comment type="subcellular location">
    <subcellularLocation>
        <location evidence="1">Nucleus</location>
    </subcellularLocation>
</comment>
<evidence type="ECO:0000256" key="3">
    <source>
        <dbReference type="ARBA" id="ARBA00022703"/>
    </source>
</evidence>
<evidence type="ECO:0000256" key="12">
    <source>
        <dbReference type="PIRSR" id="PIRSR602117-2"/>
    </source>
</evidence>
<dbReference type="PANTHER" id="PTHR11447">
    <property type="entry name" value="CELLULAR TUMOR ANTIGEN P53"/>
    <property type="match status" value="1"/>
</dbReference>
<evidence type="ECO:0000313" key="16">
    <source>
        <dbReference type="Proteomes" id="UP001174909"/>
    </source>
</evidence>
<evidence type="ECO:0000256" key="6">
    <source>
        <dbReference type="ARBA" id="ARBA00023015"/>
    </source>
</evidence>
<dbReference type="InterPro" id="IPR011615">
    <property type="entry name" value="p53_DNA-bd"/>
</dbReference>
<feature type="region of interest" description="Disordered" evidence="13">
    <location>
        <begin position="438"/>
        <end position="460"/>
    </location>
</feature>
<dbReference type="Pfam" id="PF00870">
    <property type="entry name" value="P53"/>
    <property type="match status" value="1"/>
</dbReference>
<keyword evidence="6" id="KW-0805">Transcription regulation</keyword>
<sequence>MSFNDTVSDSQLSNVSLGLSQDTTNHILSAAGYINVNDCVTEQYITEYDEGEEEEDGYGIEQGTSSLSVRRAVFSATTQISPESAASQHVHIPSSPPTSSYSSLPITPTNSLISWPSAQVGGNGGISPTILDSPPLPPLPYSHNTSPLSHLSLSSFPQPPHSICSNLPYNTSMKGRYGFDISLDTAHPQYSKTPHSAYSKITQRMYIKKDADIPLSFTVQSFEGLQRCRLVITAVHKQPEMVAENLQCCIKHVEEQKRNGVHHPYHFVRSQMDGCAFFGNPVAPDQRLFIALPFSNLQRSGDSLFTALLKFPCFTSDFKRAGQLVQLIFRVELERELLGRAVLDVRVCASPGRDMSADERRGKEGGSGEDSQRRRRGRKRAAPVKEEVEQTTFPPRKVTKVTKTKEEYTIKTFPEIFPHVLEAVKLLERVFTVPLILPDDPDSPTNTEPPQLHRHGSASSMESWLEGLGLAHHIPLFHQKGIRQTFQALSVTDNELKLWGVGDRDRQTILEGMTILQERSSSLPSSSLHTLSQAYSQGSSASGTQPFPPFEVIQIQARKKTIRPPH</sequence>
<evidence type="ECO:0000256" key="2">
    <source>
        <dbReference type="ARBA" id="ARBA00006167"/>
    </source>
</evidence>
<evidence type="ECO:0000256" key="4">
    <source>
        <dbReference type="ARBA" id="ARBA00022723"/>
    </source>
</evidence>
<dbReference type="InterPro" id="IPR012346">
    <property type="entry name" value="p53/RUNT-type_TF_DNA-bd_sf"/>
</dbReference>
<dbReference type="SUPFAM" id="SSF47769">
    <property type="entry name" value="SAM/Pointed domain"/>
    <property type="match status" value="1"/>
</dbReference>
<feature type="compositionally biased region" description="Basic and acidic residues" evidence="13">
    <location>
        <begin position="355"/>
        <end position="372"/>
    </location>
</feature>
<dbReference type="InterPro" id="IPR002117">
    <property type="entry name" value="p53_tumour_suppressor"/>
</dbReference>
<dbReference type="GO" id="GO:0006915">
    <property type="term" value="P:apoptotic process"/>
    <property type="evidence" value="ECO:0007669"/>
    <property type="project" value="UniProtKB-KW"/>
</dbReference>
<dbReference type="GO" id="GO:0000981">
    <property type="term" value="F:DNA-binding transcription factor activity, RNA polymerase II-specific"/>
    <property type="evidence" value="ECO:0007669"/>
    <property type="project" value="TreeGrafter"/>
</dbReference>
<feature type="region of interest" description="Disordered" evidence="13">
    <location>
        <begin position="80"/>
        <end position="103"/>
    </location>
</feature>
<accession>A0AA35R891</accession>
<feature type="binding site" evidence="11">
    <location>
        <position position="252"/>
    </location>
    <ligand>
        <name>Zn(2+)</name>
        <dbReference type="ChEBI" id="CHEBI:29105"/>
    </ligand>
</feature>
<proteinExistence type="inferred from homology"/>
<feature type="region of interest" description="Disordered" evidence="13">
    <location>
        <begin position="353"/>
        <end position="391"/>
    </location>
</feature>
<reference evidence="15" key="1">
    <citation type="submission" date="2023-03" db="EMBL/GenBank/DDBJ databases">
        <authorList>
            <person name="Steffen K."/>
            <person name="Cardenas P."/>
        </authorList>
    </citation>
    <scope>NUCLEOTIDE SEQUENCE</scope>
</reference>
<evidence type="ECO:0000256" key="9">
    <source>
        <dbReference type="ARBA" id="ARBA00023163"/>
    </source>
</evidence>
<comment type="similarity">
    <text evidence="2">Belongs to the p53 family.</text>
</comment>
<evidence type="ECO:0000256" key="8">
    <source>
        <dbReference type="ARBA" id="ARBA00023159"/>
    </source>
</evidence>
<dbReference type="GO" id="GO:0005634">
    <property type="term" value="C:nucleus"/>
    <property type="evidence" value="ECO:0007669"/>
    <property type="project" value="UniProtKB-SubCell"/>
</dbReference>
<dbReference type="EMBL" id="CASHTH010000705">
    <property type="protein sequence ID" value="CAI8006645.1"/>
    <property type="molecule type" value="Genomic_DNA"/>
</dbReference>
<comment type="cofactor">
    <cofactor evidence="11">
        <name>Zn(2+)</name>
        <dbReference type="ChEBI" id="CHEBI:29105"/>
    </cofactor>
    <text evidence="11">Binds 1 zinc ion per subunit.</text>
</comment>
<keyword evidence="5 11" id="KW-0862">Zinc</keyword>
<name>A0AA35R891_GEOBA</name>
<dbReference type="Gene3D" id="2.60.40.720">
    <property type="match status" value="1"/>
</dbReference>
<keyword evidence="16" id="KW-1185">Reference proteome</keyword>
<evidence type="ECO:0000259" key="14">
    <source>
        <dbReference type="Pfam" id="PF00870"/>
    </source>
</evidence>
<dbReference type="Proteomes" id="UP001174909">
    <property type="component" value="Unassembled WGS sequence"/>
</dbReference>
<evidence type="ECO:0000256" key="5">
    <source>
        <dbReference type="ARBA" id="ARBA00022833"/>
    </source>
</evidence>
<dbReference type="GO" id="GO:0000978">
    <property type="term" value="F:RNA polymerase II cis-regulatory region sequence-specific DNA binding"/>
    <property type="evidence" value="ECO:0007669"/>
    <property type="project" value="TreeGrafter"/>
</dbReference>
<evidence type="ECO:0000256" key="11">
    <source>
        <dbReference type="PIRSR" id="PIRSR602117-1"/>
    </source>
</evidence>
<keyword evidence="10" id="KW-0539">Nucleus</keyword>
<dbReference type="Gene3D" id="1.10.150.50">
    <property type="entry name" value="Transcription Factor, Ets-1"/>
    <property type="match status" value="1"/>
</dbReference>
<evidence type="ECO:0000256" key="7">
    <source>
        <dbReference type="ARBA" id="ARBA00023125"/>
    </source>
</evidence>